<feature type="transmembrane region" description="Helical" evidence="1">
    <location>
        <begin position="12"/>
        <end position="32"/>
    </location>
</feature>
<evidence type="ECO:0000256" key="1">
    <source>
        <dbReference type="SAM" id="Phobius"/>
    </source>
</evidence>
<gene>
    <name evidence="2" type="primary">AVEN_270782_1</name>
    <name evidence="2" type="ORF">TNCV_1528891</name>
</gene>
<keyword evidence="1" id="KW-0472">Membrane</keyword>
<dbReference type="AlphaFoldDB" id="A0A8X6SEF1"/>
<keyword evidence="1" id="KW-1133">Transmembrane helix</keyword>
<comment type="caution">
    <text evidence="2">The sequence shown here is derived from an EMBL/GenBank/DDBJ whole genome shotgun (WGS) entry which is preliminary data.</text>
</comment>
<dbReference type="Proteomes" id="UP000887159">
    <property type="component" value="Unassembled WGS sequence"/>
</dbReference>
<protein>
    <submittedName>
        <fullName evidence="2">Uncharacterized protein</fullName>
    </submittedName>
</protein>
<evidence type="ECO:0000313" key="3">
    <source>
        <dbReference type="Proteomes" id="UP000887159"/>
    </source>
</evidence>
<accession>A0A8X6SEF1</accession>
<dbReference type="EMBL" id="BMAU01021308">
    <property type="protein sequence ID" value="GFY11696.1"/>
    <property type="molecule type" value="Genomic_DNA"/>
</dbReference>
<proteinExistence type="predicted"/>
<keyword evidence="1" id="KW-0812">Transmembrane</keyword>
<reference evidence="2" key="1">
    <citation type="submission" date="2020-08" db="EMBL/GenBank/DDBJ databases">
        <title>Multicomponent nature underlies the extraordinary mechanical properties of spider dragline silk.</title>
        <authorList>
            <person name="Kono N."/>
            <person name="Nakamura H."/>
            <person name="Mori M."/>
            <person name="Yoshida Y."/>
            <person name="Ohtoshi R."/>
            <person name="Malay A.D."/>
            <person name="Moran D.A.P."/>
            <person name="Tomita M."/>
            <person name="Numata K."/>
            <person name="Arakawa K."/>
        </authorList>
    </citation>
    <scope>NUCLEOTIDE SEQUENCE</scope>
</reference>
<evidence type="ECO:0000313" key="2">
    <source>
        <dbReference type="EMBL" id="GFY11696.1"/>
    </source>
</evidence>
<sequence length="106" mass="12426">MVCTVTCVDGPVLKFAAICGWFAHLSRLMILVRRHWFRSCMIFFRPQRCRRFDILPDSRYPRYTHEMVVRENPNSIAMKEMLCPISLASTITPRSNSLKNFDNLSL</sequence>
<keyword evidence="3" id="KW-1185">Reference proteome</keyword>
<organism evidence="2 3">
    <name type="scientific">Trichonephila clavipes</name>
    <name type="common">Golden silk orbweaver</name>
    <name type="synonym">Nephila clavipes</name>
    <dbReference type="NCBI Taxonomy" id="2585209"/>
    <lineage>
        <taxon>Eukaryota</taxon>
        <taxon>Metazoa</taxon>
        <taxon>Ecdysozoa</taxon>
        <taxon>Arthropoda</taxon>
        <taxon>Chelicerata</taxon>
        <taxon>Arachnida</taxon>
        <taxon>Araneae</taxon>
        <taxon>Araneomorphae</taxon>
        <taxon>Entelegynae</taxon>
        <taxon>Araneoidea</taxon>
        <taxon>Nephilidae</taxon>
        <taxon>Trichonephila</taxon>
    </lineage>
</organism>
<name>A0A8X6SEF1_TRICX</name>